<evidence type="ECO:0000313" key="2">
    <source>
        <dbReference type="EMBL" id="RNA43745.1"/>
    </source>
</evidence>
<proteinExistence type="predicted"/>
<reference evidence="2 3" key="1">
    <citation type="journal article" date="2018" name="Sci. Rep.">
        <title>Genomic signatures of local adaptation to the degree of environmental predictability in rotifers.</title>
        <authorList>
            <person name="Franch-Gras L."/>
            <person name="Hahn C."/>
            <person name="Garcia-Roger E.M."/>
            <person name="Carmona M.J."/>
            <person name="Serra M."/>
            <person name="Gomez A."/>
        </authorList>
    </citation>
    <scope>NUCLEOTIDE SEQUENCE [LARGE SCALE GENOMIC DNA]</scope>
    <source>
        <strain evidence="2">HYR1</strain>
    </source>
</reference>
<dbReference type="AlphaFoldDB" id="A0A3M7T6Y1"/>
<feature type="region of interest" description="Disordered" evidence="1">
    <location>
        <begin position="78"/>
        <end position="104"/>
    </location>
</feature>
<sequence>MLYMLKFILQFIFQNYLYLALKIKIKFKNEFQILKFQKTSGDVLRLVNLGGPGRSAGLGISVQQKELGCLNNEWNALPAKHRGPPSRSPPQASLAFNNRINEKI</sequence>
<gene>
    <name evidence="2" type="ORF">BpHYR1_022711</name>
</gene>
<dbReference type="EMBL" id="REGN01000180">
    <property type="protein sequence ID" value="RNA43745.1"/>
    <property type="molecule type" value="Genomic_DNA"/>
</dbReference>
<comment type="caution">
    <text evidence="2">The sequence shown here is derived from an EMBL/GenBank/DDBJ whole genome shotgun (WGS) entry which is preliminary data.</text>
</comment>
<feature type="compositionally biased region" description="Polar residues" evidence="1">
    <location>
        <begin position="89"/>
        <end position="104"/>
    </location>
</feature>
<protein>
    <submittedName>
        <fullName evidence="2">Uncharacterized protein</fullName>
    </submittedName>
</protein>
<keyword evidence="3" id="KW-1185">Reference proteome</keyword>
<accession>A0A3M7T6Y1</accession>
<name>A0A3M7T6Y1_BRAPC</name>
<evidence type="ECO:0000313" key="3">
    <source>
        <dbReference type="Proteomes" id="UP000276133"/>
    </source>
</evidence>
<organism evidence="2 3">
    <name type="scientific">Brachionus plicatilis</name>
    <name type="common">Marine rotifer</name>
    <name type="synonym">Brachionus muelleri</name>
    <dbReference type="NCBI Taxonomy" id="10195"/>
    <lineage>
        <taxon>Eukaryota</taxon>
        <taxon>Metazoa</taxon>
        <taxon>Spiralia</taxon>
        <taxon>Gnathifera</taxon>
        <taxon>Rotifera</taxon>
        <taxon>Eurotatoria</taxon>
        <taxon>Monogononta</taxon>
        <taxon>Pseudotrocha</taxon>
        <taxon>Ploima</taxon>
        <taxon>Brachionidae</taxon>
        <taxon>Brachionus</taxon>
    </lineage>
</organism>
<dbReference type="Proteomes" id="UP000276133">
    <property type="component" value="Unassembled WGS sequence"/>
</dbReference>
<evidence type="ECO:0000256" key="1">
    <source>
        <dbReference type="SAM" id="MobiDB-lite"/>
    </source>
</evidence>